<sequence>MILHVILLVSMTGLIFTHPFDGHFRFTLGVVVLATLLLYFRRLPIISIAVSAGGVMLLFRILIKYPFLEESLLSAFWHNVPAFSYYLAYGLLFSVFKVRDYRGNIPALILLLSICDIASNCVELMIRQEPGGRSLETILTSLVAVGIARSLLIVIGYYLMKRYRDFVLAEAHAARYAELIFIIAKLKAELFYLKKSSADIELVMEKGYTLYQTLNAAQPGELVRPESPSARALAIARDIHEVKKDYYRVARGIEEILDVAVRKEGLPLSEFFQIIEQNTRRYINSLDKPVSISFTYYGEVVTDKYYAVVSILNNLIINAVEAVEPAGIITVTARYSGGKLHLAVADNGPGISPEDVEVVFAPGYSTKFSEVTGQMSTGLGLSHVKNLTESLGGEVTLTSKPGKTVFTVSLPLTNLEVNEPD</sequence>
<dbReference type="GO" id="GO:0004673">
    <property type="term" value="F:protein histidine kinase activity"/>
    <property type="evidence" value="ECO:0007669"/>
    <property type="project" value="UniProtKB-EC"/>
</dbReference>
<evidence type="ECO:0000259" key="7">
    <source>
        <dbReference type="PROSITE" id="PS50109"/>
    </source>
</evidence>
<dbReference type="EMBL" id="FMJE01000005">
    <property type="protein sequence ID" value="SCM82810.1"/>
    <property type="molecule type" value="Genomic_DNA"/>
</dbReference>
<accession>A0A212LZ91</accession>
<proteinExistence type="predicted"/>
<dbReference type="PRINTS" id="PR00344">
    <property type="entry name" value="BCTRLSENSOR"/>
</dbReference>
<dbReference type="PANTHER" id="PTHR43711">
    <property type="entry name" value="TWO-COMPONENT HISTIDINE KINASE"/>
    <property type="match status" value="1"/>
</dbReference>
<keyword evidence="6" id="KW-0472">Membrane</keyword>
<dbReference type="InterPro" id="IPR036890">
    <property type="entry name" value="HATPase_C_sf"/>
</dbReference>
<dbReference type="InterPro" id="IPR005467">
    <property type="entry name" value="His_kinase_dom"/>
</dbReference>
<dbReference type="Gene3D" id="3.30.565.10">
    <property type="entry name" value="Histidine kinase-like ATPase, C-terminal domain"/>
    <property type="match status" value="1"/>
</dbReference>
<dbReference type="SUPFAM" id="SSF55874">
    <property type="entry name" value="ATPase domain of HSP90 chaperone/DNA topoisomerase II/histidine kinase"/>
    <property type="match status" value="1"/>
</dbReference>
<organism evidence="8">
    <name type="scientific">uncultured Sporomusa sp</name>
    <dbReference type="NCBI Taxonomy" id="307249"/>
    <lineage>
        <taxon>Bacteria</taxon>
        <taxon>Bacillati</taxon>
        <taxon>Bacillota</taxon>
        <taxon>Negativicutes</taxon>
        <taxon>Selenomonadales</taxon>
        <taxon>Sporomusaceae</taxon>
        <taxon>Sporomusa</taxon>
        <taxon>environmental samples</taxon>
    </lineage>
</organism>
<evidence type="ECO:0000256" key="2">
    <source>
        <dbReference type="ARBA" id="ARBA00012438"/>
    </source>
</evidence>
<evidence type="ECO:0000256" key="4">
    <source>
        <dbReference type="ARBA" id="ARBA00022777"/>
    </source>
</evidence>
<name>A0A212LZ91_9FIRM</name>
<dbReference type="AlphaFoldDB" id="A0A212LZ91"/>
<feature type="transmembrane region" description="Helical" evidence="6">
    <location>
        <begin position="108"/>
        <end position="126"/>
    </location>
</feature>
<feature type="transmembrane region" description="Helical" evidence="6">
    <location>
        <begin position="45"/>
        <end position="63"/>
    </location>
</feature>
<dbReference type="InterPro" id="IPR003594">
    <property type="entry name" value="HATPase_dom"/>
</dbReference>
<comment type="catalytic activity">
    <reaction evidence="1">
        <text>ATP + protein L-histidine = ADP + protein N-phospho-L-histidine.</text>
        <dbReference type="EC" id="2.7.13.3"/>
    </reaction>
</comment>
<evidence type="ECO:0000256" key="5">
    <source>
        <dbReference type="ARBA" id="ARBA00023012"/>
    </source>
</evidence>
<dbReference type="PANTHER" id="PTHR43711:SF1">
    <property type="entry name" value="HISTIDINE KINASE 1"/>
    <property type="match status" value="1"/>
</dbReference>
<dbReference type="InterPro" id="IPR004358">
    <property type="entry name" value="Sig_transdc_His_kin-like_C"/>
</dbReference>
<feature type="transmembrane region" description="Helical" evidence="6">
    <location>
        <begin position="75"/>
        <end position="96"/>
    </location>
</feature>
<gene>
    <name evidence="8" type="primary">glnK</name>
    <name evidence="8" type="ORF">KL86SPO_50582</name>
</gene>
<dbReference type="InterPro" id="IPR050736">
    <property type="entry name" value="Sensor_HK_Regulatory"/>
</dbReference>
<dbReference type="PROSITE" id="PS50109">
    <property type="entry name" value="HIS_KIN"/>
    <property type="match status" value="1"/>
</dbReference>
<keyword evidence="5" id="KW-0902">Two-component regulatory system</keyword>
<evidence type="ECO:0000256" key="3">
    <source>
        <dbReference type="ARBA" id="ARBA00022679"/>
    </source>
</evidence>
<reference evidence="8" key="1">
    <citation type="submission" date="2016-08" db="EMBL/GenBank/DDBJ databases">
        <authorList>
            <person name="Seilhamer J.J."/>
        </authorList>
    </citation>
    <scope>NUCLEOTIDE SEQUENCE</scope>
    <source>
        <strain evidence="8">86</strain>
    </source>
</reference>
<dbReference type="EC" id="2.7.13.3" evidence="2"/>
<dbReference type="RefSeq" id="WP_288185392.1">
    <property type="nucleotide sequence ID" value="NZ_LT608335.1"/>
</dbReference>
<keyword evidence="6" id="KW-0812">Transmembrane</keyword>
<keyword evidence="6" id="KW-1133">Transmembrane helix</keyword>
<dbReference type="GO" id="GO:0000160">
    <property type="term" value="P:phosphorelay signal transduction system"/>
    <property type="evidence" value="ECO:0007669"/>
    <property type="project" value="UniProtKB-KW"/>
</dbReference>
<feature type="transmembrane region" description="Helical" evidence="6">
    <location>
        <begin position="138"/>
        <end position="159"/>
    </location>
</feature>
<protein>
    <recommendedName>
        <fullName evidence="2">histidine kinase</fullName>
        <ecNumber evidence="2">2.7.13.3</ecNumber>
    </recommendedName>
</protein>
<evidence type="ECO:0000256" key="1">
    <source>
        <dbReference type="ARBA" id="ARBA00000085"/>
    </source>
</evidence>
<evidence type="ECO:0000313" key="8">
    <source>
        <dbReference type="EMBL" id="SCM82810.1"/>
    </source>
</evidence>
<dbReference type="SMART" id="SM00387">
    <property type="entry name" value="HATPase_c"/>
    <property type="match status" value="1"/>
</dbReference>
<feature type="transmembrane region" description="Helical" evidence="6">
    <location>
        <begin position="23"/>
        <end position="40"/>
    </location>
</feature>
<keyword evidence="4 8" id="KW-0418">Kinase</keyword>
<dbReference type="Pfam" id="PF02518">
    <property type="entry name" value="HATPase_c"/>
    <property type="match status" value="1"/>
</dbReference>
<dbReference type="CDD" id="cd00075">
    <property type="entry name" value="HATPase"/>
    <property type="match status" value="1"/>
</dbReference>
<keyword evidence="3 8" id="KW-0808">Transferase</keyword>
<evidence type="ECO:0000256" key="6">
    <source>
        <dbReference type="SAM" id="Phobius"/>
    </source>
</evidence>
<feature type="domain" description="Histidine kinase" evidence="7">
    <location>
        <begin position="248"/>
        <end position="414"/>
    </location>
</feature>